<dbReference type="CDD" id="cd00009">
    <property type="entry name" value="AAA"/>
    <property type="match status" value="1"/>
</dbReference>
<keyword evidence="4 6" id="KW-0143">Chaperone</keyword>
<dbReference type="Pfam" id="PF07724">
    <property type="entry name" value="AAA_2"/>
    <property type="match status" value="1"/>
</dbReference>
<dbReference type="GO" id="GO:0008233">
    <property type="term" value="F:peptidase activity"/>
    <property type="evidence" value="ECO:0007669"/>
    <property type="project" value="UniProtKB-KW"/>
</dbReference>
<dbReference type="InterPro" id="IPR027417">
    <property type="entry name" value="P-loop_NTPase"/>
</dbReference>
<dbReference type="SUPFAM" id="SSF81923">
    <property type="entry name" value="Double Clp-N motif"/>
    <property type="match status" value="1"/>
</dbReference>
<keyword evidence="9" id="KW-0645">Protease</keyword>
<dbReference type="InterPro" id="IPR028299">
    <property type="entry name" value="ClpA/B_CS2"/>
</dbReference>
<evidence type="ECO:0000256" key="5">
    <source>
        <dbReference type="PROSITE-ProRule" id="PRU01251"/>
    </source>
</evidence>
<dbReference type="SMART" id="SM00382">
    <property type="entry name" value="AAA"/>
    <property type="match status" value="2"/>
</dbReference>
<evidence type="ECO:0000256" key="1">
    <source>
        <dbReference type="ARBA" id="ARBA00022737"/>
    </source>
</evidence>
<keyword evidence="2 6" id="KW-0547">Nucleotide-binding</keyword>
<dbReference type="InterPro" id="IPR001270">
    <property type="entry name" value="ClpA/B"/>
</dbReference>
<dbReference type="SUPFAM" id="SSF52540">
    <property type="entry name" value="P-loop containing nucleoside triphosphate hydrolases"/>
    <property type="match status" value="2"/>
</dbReference>
<keyword evidence="10" id="KW-1185">Reference proteome</keyword>
<dbReference type="EMBL" id="JAOQJX010000031">
    <property type="protein sequence ID" value="MCU6748703.1"/>
    <property type="molecule type" value="Genomic_DNA"/>
</dbReference>
<evidence type="ECO:0000256" key="4">
    <source>
        <dbReference type="ARBA" id="ARBA00023186"/>
    </source>
</evidence>
<evidence type="ECO:0000313" key="9">
    <source>
        <dbReference type="EMBL" id="MCU6748703.1"/>
    </source>
</evidence>
<dbReference type="InterPro" id="IPR036628">
    <property type="entry name" value="Clp_N_dom_sf"/>
</dbReference>
<dbReference type="GO" id="GO:0006508">
    <property type="term" value="P:proteolysis"/>
    <property type="evidence" value="ECO:0007669"/>
    <property type="project" value="UniProtKB-KW"/>
</dbReference>
<dbReference type="Gene3D" id="1.10.1780.10">
    <property type="entry name" value="Clp, N-terminal domain"/>
    <property type="match status" value="1"/>
</dbReference>
<evidence type="ECO:0000256" key="3">
    <source>
        <dbReference type="ARBA" id="ARBA00022840"/>
    </source>
</evidence>
<dbReference type="PROSITE" id="PS00871">
    <property type="entry name" value="CLPAB_2"/>
    <property type="match status" value="1"/>
</dbReference>
<dbReference type="InterPro" id="IPR003593">
    <property type="entry name" value="AAA+_ATPase"/>
</dbReference>
<evidence type="ECO:0000313" key="10">
    <source>
        <dbReference type="Proteomes" id="UP001652394"/>
    </source>
</evidence>
<keyword evidence="9" id="KW-0378">Hydrolase</keyword>
<dbReference type="Proteomes" id="UP001652394">
    <property type="component" value="Unassembled WGS sequence"/>
</dbReference>
<name>A0ABT2TEI4_9FIRM</name>
<dbReference type="Pfam" id="PF10431">
    <property type="entry name" value="ClpB_D2-small"/>
    <property type="match status" value="1"/>
</dbReference>
<accession>A0ABT2TEI4</accession>
<dbReference type="InterPro" id="IPR050130">
    <property type="entry name" value="ClpA_ClpB"/>
</dbReference>
<comment type="similarity">
    <text evidence="6">Belongs to the ClpA/ClpB family.</text>
</comment>
<keyword evidence="1 5" id="KW-0677">Repeat</keyword>
<dbReference type="InterPro" id="IPR019489">
    <property type="entry name" value="Clp_ATPase_C"/>
</dbReference>
<dbReference type="Gene3D" id="3.40.50.300">
    <property type="entry name" value="P-loop containing nucleotide triphosphate hydrolases"/>
    <property type="match status" value="2"/>
</dbReference>
<dbReference type="CDD" id="cd19499">
    <property type="entry name" value="RecA-like_ClpB_Hsp104-like"/>
    <property type="match status" value="1"/>
</dbReference>
<keyword evidence="7" id="KW-0175">Coiled coil</keyword>
<reference evidence="9 10" key="1">
    <citation type="journal article" date="2021" name="ISME Commun">
        <title>Automated analysis of genomic sequences facilitates high-throughput and comprehensive description of bacteria.</title>
        <authorList>
            <person name="Hitch T.C.A."/>
        </authorList>
    </citation>
    <scope>NUCLEOTIDE SEQUENCE [LARGE SCALE GENOMIC DNA]</scope>
    <source>
        <strain evidence="9 10">H2_18</strain>
    </source>
</reference>
<dbReference type="Pfam" id="PF17871">
    <property type="entry name" value="AAA_lid_9"/>
    <property type="match status" value="1"/>
</dbReference>
<dbReference type="InterPro" id="IPR018368">
    <property type="entry name" value="ClpA/B_CS1"/>
</dbReference>
<evidence type="ECO:0000256" key="7">
    <source>
        <dbReference type="SAM" id="Coils"/>
    </source>
</evidence>
<proteinExistence type="inferred from homology"/>
<dbReference type="InterPro" id="IPR041546">
    <property type="entry name" value="ClpA/ClpB_AAA_lid"/>
</dbReference>
<dbReference type="Pfam" id="PF00004">
    <property type="entry name" value="AAA"/>
    <property type="match status" value="1"/>
</dbReference>
<dbReference type="PRINTS" id="PR00300">
    <property type="entry name" value="CLPPROTEASEA"/>
</dbReference>
<dbReference type="PANTHER" id="PTHR11638:SF18">
    <property type="entry name" value="HEAT SHOCK PROTEIN 104"/>
    <property type="match status" value="1"/>
</dbReference>
<dbReference type="Gene3D" id="1.10.8.60">
    <property type="match status" value="2"/>
</dbReference>
<dbReference type="SMART" id="SM01086">
    <property type="entry name" value="ClpB_D2-small"/>
    <property type="match status" value="1"/>
</dbReference>
<protein>
    <submittedName>
        <fullName evidence="9">ATP-dependent Clp protease ATP-binding subunit</fullName>
    </submittedName>
</protein>
<feature type="coiled-coil region" evidence="7">
    <location>
        <begin position="415"/>
        <end position="468"/>
    </location>
</feature>
<evidence type="ECO:0000259" key="8">
    <source>
        <dbReference type="PROSITE" id="PS51903"/>
    </source>
</evidence>
<evidence type="ECO:0000256" key="2">
    <source>
        <dbReference type="ARBA" id="ARBA00022741"/>
    </source>
</evidence>
<dbReference type="GO" id="GO:0005524">
    <property type="term" value="F:ATP binding"/>
    <property type="evidence" value="ECO:0007669"/>
    <property type="project" value="UniProtKB-KW"/>
</dbReference>
<dbReference type="PROSITE" id="PS51903">
    <property type="entry name" value="CLP_R"/>
    <property type="match status" value="1"/>
</dbReference>
<keyword evidence="3 6" id="KW-0067">ATP-binding</keyword>
<comment type="caution">
    <text evidence="9">The sequence shown here is derived from an EMBL/GenBank/DDBJ whole genome shotgun (WGS) entry which is preliminary data.</text>
</comment>
<dbReference type="InterPro" id="IPR003959">
    <property type="entry name" value="ATPase_AAA_core"/>
</dbReference>
<feature type="domain" description="Clp R" evidence="8">
    <location>
        <begin position="2"/>
        <end position="145"/>
    </location>
</feature>
<dbReference type="InterPro" id="IPR004176">
    <property type="entry name" value="Clp_R_N"/>
</dbReference>
<sequence>MQDQYTKQALHAIQYAKTVAKKLKHPYVGTEHLLLGLRNEYTGVAGQILSQNGVEEEKILRLIGELISPEADVLNGQNPKESPRFVYILENSTREAQRLHTKDIGTEHLLLSMIRDVECVATRVLITLNINLQKIFQDIMTAVGVDAKEYQEELQEEVKGKGSMLEQYGTDLTQRAEEGRLDPVVGREAEIYRLMQVLGRRTKNNPCLVGEPGVGKTAIIEGLAQRIASGVVPETMKGKKIYTLDLPGMIAGSKYRGEFEERMKGLIAEVEASGHIILFLDEIHTIIGAGGAEGAIDASSILKPSLARGELQLIGATTIAEYRKYIEKDAALERRFQPVSVEEPTKEQCAEILEGLKEKYEKHHHVIITEDALRAAVSMSKRYITDRNLPDKAIDVLDEACSSISLKGYKVPERLKETEDAVRDMIREKEEKIKAGQFEEAALIQKEQKEAEKKLEDMKRRFAKKSSSLHPSVTEQDIAEIVSVWTKIPVQKLAESDAQRLQKLEQELHKRVIGQEEAVSAVARAVKRGRVGLKDPKRPIGSFLFLGPTGVGKTELSKALAEALFGNEESMIRVDMSEYMEKHSVAKMIGSPPGYVGHEEGGQLSDQVRTHPYSVLLFDEIEKAHPDVFNILLQVLDDGHITDSQGRKVDFSNTVIIMTSNAGAKAIVEPKKLGFAVKEDPADDYKKMKQNVMDEVKQIFRPEFLNRIDEIIVFHALEKAHMKKIVSLMCKEFTKRLKEQMQIQLKLRESAKKYIVEKGTDAKYGARPLRRAIQTELEDKIAEAVLNGEIHEGDMVEAGASKKGIQFYCAKNQ</sequence>
<organism evidence="9 10">
    <name type="scientific">Faecalicatena acetigenes</name>
    <dbReference type="NCBI Taxonomy" id="2981790"/>
    <lineage>
        <taxon>Bacteria</taxon>
        <taxon>Bacillati</taxon>
        <taxon>Bacillota</taxon>
        <taxon>Clostridia</taxon>
        <taxon>Lachnospirales</taxon>
        <taxon>Lachnospiraceae</taxon>
        <taxon>Faecalicatena</taxon>
    </lineage>
</organism>
<dbReference type="Pfam" id="PF02861">
    <property type="entry name" value="Clp_N"/>
    <property type="match status" value="1"/>
</dbReference>
<dbReference type="RefSeq" id="WP_059066845.1">
    <property type="nucleotide sequence ID" value="NZ_JAOQJX010000031.1"/>
</dbReference>
<dbReference type="PROSITE" id="PS00870">
    <property type="entry name" value="CLPAB_1"/>
    <property type="match status" value="1"/>
</dbReference>
<dbReference type="PANTHER" id="PTHR11638">
    <property type="entry name" value="ATP-DEPENDENT CLP PROTEASE"/>
    <property type="match status" value="1"/>
</dbReference>
<evidence type="ECO:0000256" key="6">
    <source>
        <dbReference type="RuleBase" id="RU004432"/>
    </source>
</evidence>
<gene>
    <name evidence="9" type="ORF">OCV51_13735</name>
</gene>
<dbReference type="Gene3D" id="4.10.860.10">
    <property type="entry name" value="UVR domain"/>
    <property type="match status" value="1"/>
</dbReference>